<reference evidence="2 3" key="1">
    <citation type="journal article" date="2020" name="ISME J.">
        <title>Comparative genomics reveals insights into cyanobacterial evolution and habitat adaptation.</title>
        <authorList>
            <person name="Chen M.Y."/>
            <person name="Teng W.K."/>
            <person name="Zhao L."/>
            <person name="Hu C.X."/>
            <person name="Zhou Y.K."/>
            <person name="Han B.P."/>
            <person name="Song L.R."/>
            <person name="Shu W.S."/>
        </authorList>
    </citation>
    <scope>NUCLEOTIDE SEQUENCE [LARGE SCALE GENOMIC DNA]</scope>
    <source>
        <strain evidence="2 3">FACHB-130</strain>
    </source>
</reference>
<dbReference type="RefSeq" id="WP_190966889.1">
    <property type="nucleotide sequence ID" value="NZ_JACJTB010000005.1"/>
</dbReference>
<dbReference type="Pfam" id="PF13579">
    <property type="entry name" value="Glyco_trans_4_4"/>
    <property type="match status" value="1"/>
</dbReference>
<evidence type="ECO:0000313" key="3">
    <source>
        <dbReference type="Proteomes" id="UP000603457"/>
    </source>
</evidence>
<gene>
    <name evidence="2" type="ORF">H6G74_06445</name>
</gene>
<keyword evidence="3" id="KW-1185">Reference proteome</keyword>
<organism evidence="2 3">
    <name type="scientific">Nostoc spongiaeforme FACHB-130</name>
    <dbReference type="NCBI Taxonomy" id="1357510"/>
    <lineage>
        <taxon>Bacteria</taxon>
        <taxon>Bacillati</taxon>
        <taxon>Cyanobacteriota</taxon>
        <taxon>Cyanophyceae</taxon>
        <taxon>Nostocales</taxon>
        <taxon>Nostocaceae</taxon>
        <taxon>Nostoc</taxon>
    </lineage>
</organism>
<evidence type="ECO:0000259" key="1">
    <source>
        <dbReference type="Pfam" id="PF13579"/>
    </source>
</evidence>
<protein>
    <submittedName>
        <fullName evidence="2">Glycosyltransferase</fullName>
    </submittedName>
</protein>
<dbReference type="Gene3D" id="3.40.50.2000">
    <property type="entry name" value="Glycogen Phosphorylase B"/>
    <property type="match status" value="1"/>
</dbReference>
<dbReference type="EMBL" id="JACJTB010000005">
    <property type="protein sequence ID" value="MBD2593967.1"/>
    <property type="molecule type" value="Genomic_DNA"/>
</dbReference>
<name>A0ABR8FUP4_9NOSO</name>
<evidence type="ECO:0000313" key="2">
    <source>
        <dbReference type="EMBL" id="MBD2593967.1"/>
    </source>
</evidence>
<dbReference type="Proteomes" id="UP000603457">
    <property type="component" value="Unassembled WGS sequence"/>
</dbReference>
<accession>A0ABR8FUP4</accession>
<proteinExistence type="predicted"/>
<dbReference type="InterPro" id="IPR028098">
    <property type="entry name" value="Glyco_trans_4-like_N"/>
</dbReference>
<sequence>MKRKVLIVSPHFPPINAPDHQRVRMSLPYIEQFGWEAHILTVRPDCVEGVQEPNLVKTVPPHIPITHTGALPVQQTRRIGMGSLGLRCYPYVLQAGDRLLREHKFDLVYFSTTIFITMALGRRWCDRFQVPYVLDFQDPWLSDYYKQTQNLPPGGHFKYGFSQLQAKLLEPKALSKVAHVISVSPAYAKTLQQRYPHLQPQQFTVLPFGAPEPDFAALAALNINQKIFNPNDGKRHWVYVGRGGDDMAVAVRSLFLAIQSHRRQNPEIWQSVQLHFVGTSYAPGNLAVKTIEPIAQELGIADLVSEHPHRIPYFKALQVLVDSDAIVLIGSDDPDYTASKLYPCILAGKPILAIFHHQSSVVDILRNCQAGQAVTFTSQQQPETLVSSVIIQLNWLLSINKGFQPHTDWSAFQPYTAKEMAHKQCAIFDHCLATAQ</sequence>
<comment type="caution">
    <text evidence="2">The sequence shown here is derived from an EMBL/GenBank/DDBJ whole genome shotgun (WGS) entry which is preliminary data.</text>
</comment>
<feature type="domain" description="Glycosyltransferase subfamily 4-like N-terminal" evidence="1">
    <location>
        <begin position="31"/>
        <end position="209"/>
    </location>
</feature>
<dbReference type="SUPFAM" id="SSF53756">
    <property type="entry name" value="UDP-Glycosyltransferase/glycogen phosphorylase"/>
    <property type="match status" value="1"/>
</dbReference>